<sequence>MTAGSYSPGTKLRLMVARPRQDGGTDWYGVGDMRVSKHGRAVVNITTQLPAGEAKSVNSSKTNTDTSSGPLRTGDLRSSGAVAVTHLDPVTVFNLDVASACANVMMLTSLGGYRLVWLGWSRPFGLRVHYWDRTGVGLVELCLLTDMSVAAVAGAVARGRTLPEDPSHHCCPESQQSPYAGGTA</sequence>
<evidence type="ECO:0000313" key="3">
    <source>
        <dbReference type="Proteomes" id="UP001185331"/>
    </source>
</evidence>
<protein>
    <submittedName>
        <fullName evidence="2">Uncharacterized protein</fullName>
    </submittedName>
</protein>
<feature type="region of interest" description="Disordered" evidence="1">
    <location>
        <begin position="163"/>
        <end position="184"/>
    </location>
</feature>
<dbReference type="RefSeq" id="WP_309858417.1">
    <property type="nucleotide sequence ID" value="NZ_JAVDQJ010000019.1"/>
</dbReference>
<dbReference type="AlphaFoldDB" id="A0AAE3XGI9"/>
<organism evidence="2 3">
    <name type="scientific">Deinococcus soli</name>
    <name type="common">ex Cha et al. 2016</name>
    <dbReference type="NCBI Taxonomy" id="1309411"/>
    <lineage>
        <taxon>Bacteria</taxon>
        <taxon>Thermotogati</taxon>
        <taxon>Deinococcota</taxon>
        <taxon>Deinococci</taxon>
        <taxon>Deinococcales</taxon>
        <taxon>Deinococcaceae</taxon>
        <taxon>Deinococcus</taxon>
    </lineage>
</organism>
<gene>
    <name evidence="2" type="ORF">J2Y00_004608</name>
</gene>
<feature type="compositionally biased region" description="Polar residues" evidence="1">
    <location>
        <begin position="56"/>
        <end position="70"/>
    </location>
</feature>
<accession>A0AAE3XGI9</accession>
<reference evidence="2" key="1">
    <citation type="submission" date="2023-07" db="EMBL/GenBank/DDBJ databases">
        <title>Sorghum-associated microbial communities from plants grown in Nebraska, USA.</title>
        <authorList>
            <person name="Schachtman D."/>
        </authorList>
    </citation>
    <scope>NUCLEOTIDE SEQUENCE</scope>
    <source>
        <strain evidence="2">BE330</strain>
    </source>
</reference>
<dbReference type="Proteomes" id="UP001185331">
    <property type="component" value="Unassembled WGS sequence"/>
</dbReference>
<proteinExistence type="predicted"/>
<comment type="caution">
    <text evidence="2">The sequence shown here is derived from an EMBL/GenBank/DDBJ whole genome shotgun (WGS) entry which is preliminary data.</text>
</comment>
<name>A0AAE3XGI9_9DEIO</name>
<evidence type="ECO:0000313" key="2">
    <source>
        <dbReference type="EMBL" id="MDR6220977.1"/>
    </source>
</evidence>
<evidence type="ECO:0000256" key="1">
    <source>
        <dbReference type="SAM" id="MobiDB-lite"/>
    </source>
</evidence>
<dbReference type="EMBL" id="JAVDQK010000020">
    <property type="protein sequence ID" value="MDR6220977.1"/>
    <property type="molecule type" value="Genomic_DNA"/>
</dbReference>
<feature type="region of interest" description="Disordered" evidence="1">
    <location>
        <begin position="53"/>
        <end position="74"/>
    </location>
</feature>